<comment type="caution">
    <text evidence="10">The sequence shown here is derived from an EMBL/GenBank/DDBJ whole genome shotgun (WGS) entry which is preliminary data.</text>
</comment>
<feature type="transmembrane region" description="Helical" evidence="9">
    <location>
        <begin position="44"/>
        <end position="61"/>
    </location>
</feature>
<evidence type="ECO:0000313" key="11">
    <source>
        <dbReference type="Proteomes" id="UP001195483"/>
    </source>
</evidence>
<feature type="transmembrane region" description="Helical" evidence="9">
    <location>
        <begin position="214"/>
        <end position="239"/>
    </location>
</feature>
<gene>
    <name evidence="9" type="primary">inx</name>
    <name evidence="10" type="ORF">CHS0354_005780</name>
</gene>
<dbReference type="PANTHER" id="PTHR11893">
    <property type="entry name" value="INNEXIN"/>
    <property type="match status" value="1"/>
</dbReference>
<feature type="transmembrane region" description="Helical" evidence="9">
    <location>
        <begin position="116"/>
        <end position="133"/>
    </location>
</feature>
<keyword evidence="5 9" id="KW-1133">Transmembrane helix</keyword>
<accession>A0AAE0VZK4</accession>
<keyword evidence="3" id="KW-1003">Cell membrane</keyword>
<keyword evidence="11" id="KW-1185">Reference proteome</keyword>
<proteinExistence type="inferred from homology"/>
<dbReference type="InterPro" id="IPR000990">
    <property type="entry name" value="Innexin"/>
</dbReference>
<evidence type="ECO:0000256" key="6">
    <source>
        <dbReference type="ARBA" id="ARBA00023065"/>
    </source>
</evidence>
<dbReference type="GO" id="GO:0005886">
    <property type="term" value="C:plasma membrane"/>
    <property type="evidence" value="ECO:0007669"/>
    <property type="project" value="UniProtKB-SubCell"/>
</dbReference>
<evidence type="ECO:0000256" key="5">
    <source>
        <dbReference type="ARBA" id="ARBA00022989"/>
    </source>
</evidence>
<comment type="function">
    <text evidence="9">Structural component of the gap junctions.</text>
</comment>
<reference evidence="10" key="2">
    <citation type="journal article" date="2021" name="Genome Biol. Evol.">
        <title>Developing a high-quality reference genome for a parasitic bivalve with doubly uniparental inheritance (Bivalvia: Unionida).</title>
        <authorList>
            <person name="Smith C.H."/>
        </authorList>
    </citation>
    <scope>NUCLEOTIDE SEQUENCE</scope>
    <source>
        <strain evidence="10">CHS0354</strain>
        <tissue evidence="10">Mantle</tissue>
    </source>
</reference>
<feature type="transmembrane region" description="Helical" evidence="9">
    <location>
        <begin position="307"/>
        <end position="331"/>
    </location>
</feature>
<dbReference type="PROSITE" id="PS51013">
    <property type="entry name" value="PANNEXIN"/>
    <property type="match status" value="1"/>
</dbReference>
<name>A0AAE0VZK4_9BIVA</name>
<dbReference type="GO" id="GO:0005921">
    <property type="term" value="C:gap junction"/>
    <property type="evidence" value="ECO:0007669"/>
    <property type="project" value="UniProtKB-UniRule"/>
</dbReference>
<comment type="similarity">
    <text evidence="9">Belongs to the pannexin family.</text>
</comment>
<dbReference type="Proteomes" id="UP001195483">
    <property type="component" value="Unassembled WGS sequence"/>
</dbReference>
<evidence type="ECO:0000256" key="3">
    <source>
        <dbReference type="ARBA" id="ARBA00022475"/>
    </source>
</evidence>
<reference evidence="10" key="1">
    <citation type="journal article" date="2021" name="Genome Biol. Evol.">
        <title>A High-Quality Reference Genome for a Parasitic Bivalve with Doubly Uniparental Inheritance (Bivalvia: Unionida).</title>
        <authorList>
            <person name="Smith C.H."/>
        </authorList>
    </citation>
    <scope>NUCLEOTIDE SEQUENCE</scope>
    <source>
        <strain evidence="10">CHS0354</strain>
    </source>
</reference>
<reference evidence="10" key="3">
    <citation type="submission" date="2023-05" db="EMBL/GenBank/DDBJ databases">
        <authorList>
            <person name="Smith C.H."/>
        </authorList>
    </citation>
    <scope>NUCLEOTIDE SEQUENCE</scope>
    <source>
        <strain evidence="10">CHS0354</strain>
        <tissue evidence="10">Mantle</tissue>
    </source>
</reference>
<evidence type="ECO:0000256" key="1">
    <source>
        <dbReference type="ARBA" id="ARBA00004651"/>
    </source>
</evidence>
<dbReference type="PANTHER" id="PTHR11893:SF36">
    <property type="entry name" value="INNEXIN-5"/>
    <property type="match status" value="1"/>
</dbReference>
<keyword evidence="4 9" id="KW-0812">Transmembrane</keyword>
<evidence type="ECO:0000256" key="7">
    <source>
        <dbReference type="ARBA" id="ARBA00023136"/>
    </source>
</evidence>
<comment type="subcellular location">
    <subcellularLocation>
        <location evidence="1 9">Cell membrane</location>
        <topology evidence="1 9">Multi-pass membrane protein</topology>
    </subcellularLocation>
</comment>
<evidence type="ECO:0000256" key="4">
    <source>
        <dbReference type="ARBA" id="ARBA00022692"/>
    </source>
</evidence>
<dbReference type="PRINTS" id="PR01262">
    <property type="entry name" value="INNEXIN"/>
</dbReference>
<keyword evidence="8 9" id="KW-0407">Ion channel</keyword>
<protein>
    <recommendedName>
        <fullName evidence="9">Innexin</fullName>
    </recommendedName>
</protein>
<dbReference type="Pfam" id="PF00876">
    <property type="entry name" value="Innexin"/>
    <property type="match status" value="1"/>
</dbReference>
<organism evidence="10 11">
    <name type="scientific">Potamilus streckersoni</name>
    <dbReference type="NCBI Taxonomy" id="2493646"/>
    <lineage>
        <taxon>Eukaryota</taxon>
        <taxon>Metazoa</taxon>
        <taxon>Spiralia</taxon>
        <taxon>Lophotrochozoa</taxon>
        <taxon>Mollusca</taxon>
        <taxon>Bivalvia</taxon>
        <taxon>Autobranchia</taxon>
        <taxon>Heteroconchia</taxon>
        <taxon>Palaeoheterodonta</taxon>
        <taxon>Unionida</taxon>
        <taxon>Unionoidea</taxon>
        <taxon>Unionidae</taxon>
        <taxon>Ambleminae</taxon>
        <taxon>Lampsilini</taxon>
        <taxon>Potamilus</taxon>
    </lineage>
</organism>
<evidence type="ECO:0000256" key="2">
    <source>
        <dbReference type="ARBA" id="ARBA00022448"/>
    </source>
</evidence>
<keyword evidence="7 9" id="KW-0472">Membrane</keyword>
<evidence type="ECO:0000313" key="10">
    <source>
        <dbReference type="EMBL" id="KAK3594855.1"/>
    </source>
</evidence>
<dbReference type="GO" id="GO:0034220">
    <property type="term" value="P:monoatomic ion transmembrane transport"/>
    <property type="evidence" value="ECO:0007669"/>
    <property type="project" value="UniProtKB-KW"/>
</dbReference>
<sequence length="423" mass="49223">MGNGLCVETSSSWSVFDWLDKVLGNIGAYAGIKLRRDDDSIDRLSHHFTVVILIIFTVIVSTQQYVGDRIQCWCPAQFTEAHVAYTNHFCWVSNTYHIPFEEVIPVHDEPKKETMITYYQWVPMILLFMALMFKMPRLIWKTMTSTAAFSLDDLCTMLFGIQLCKKDERDEKMADVIDYLHNYFQTATLYSKGYCYSLRMKIARYSCFICGRRYGNFFFTSAIFVKCLYVSNAIAQFFLLNDFLGAEFSLYGFEVLNGMLAEDNNHVTHSPRFPRVTLCDFKIRQLQNIHQYTVQCVLPVNLFNEKIFIFIWFWFLFVACVSAYGLVITLYNSLVPPRKIHFIKKHLKLRKMYATDKDNPRQSRADRSLMKQFEADYLKVDGVFILHVVCKNASDIVAGDLIAGLWTKFQECKKNDSNGEGYV</sequence>
<dbReference type="AlphaFoldDB" id="A0AAE0VZK4"/>
<evidence type="ECO:0000256" key="8">
    <source>
        <dbReference type="ARBA" id="ARBA00023303"/>
    </source>
</evidence>
<keyword evidence="2 9" id="KW-0813">Transport</keyword>
<dbReference type="EMBL" id="JAEAOA010000405">
    <property type="protein sequence ID" value="KAK3594855.1"/>
    <property type="molecule type" value="Genomic_DNA"/>
</dbReference>
<keyword evidence="6 9" id="KW-0406">Ion transport</keyword>
<evidence type="ECO:0000256" key="9">
    <source>
        <dbReference type="RuleBase" id="RU010713"/>
    </source>
</evidence>